<dbReference type="AlphaFoldDB" id="A0A448X6M4"/>
<name>A0A448X6M4_9PLAT</name>
<dbReference type="EMBL" id="CAAALY010102078">
    <property type="protein sequence ID" value="VEL29323.1"/>
    <property type="molecule type" value="Genomic_DNA"/>
</dbReference>
<accession>A0A448X6M4</accession>
<proteinExistence type="predicted"/>
<comment type="caution">
    <text evidence="1">The sequence shown here is derived from an EMBL/GenBank/DDBJ whole genome shotgun (WGS) entry which is preliminary data.</text>
</comment>
<dbReference type="Proteomes" id="UP000784294">
    <property type="component" value="Unassembled WGS sequence"/>
</dbReference>
<evidence type="ECO:0000313" key="1">
    <source>
        <dbReference type="EMBL" id="VEL29323.1"/>
    </source>
</evidence>
<organism evidence="1 2">
    <name type="scientific">Protopolystoma xenopodis</name>
    <dbReference type="NCBI Taxonomy" id="117903"/>
    <lineage>
        <taxon>Eukaryota</taxon>
        <taxon>Metazoa</taxon>
        <taxon>Spiralia</taxon>
        <taxon>Lophotrochozoa</taxon>
        <taxon>Platyhelminthes</taxon>
        <taxon>Monogenea</taxon>
        <taxon>Polyopisthocotylea</taxon>
        <taxon>Polystomatidea</taxon>
        <taxon>Polystomatidae</taxon>
        <taxon>Protopolystoma</taxon>
    </lineage>
</organism>
<protein>
    <submittedName>
        <fullName evidence="1">Uncharacterized protein</fullName>
    </submittedName>
</protein>
<keyword evidence="2" id="KW-1185">Reference proteome</keyword>
<sequence>MFFRVVFSASSTFASTLPCTSISPERGFFRCFFKGGRTNNECSSFFVCVDVKVGSGRKEGDNICAGACKEWTDRVQTAFLARQIKSC</sequence>
<gene>
    <name evidence="1" type="ORF">PXEA_LOCUS22763</name>
</gene>
<evidence type="ECO:0000313" key="2">
    <source>
        <dbReference type="Proteomes" id="UP000784294"/>
    </source>
</evidence>
<reference evidence="1" key="1">
    <citation type="submission" date="2018-11" db="EMBL/GenBank/DDBJ databases">
        <authorList>
            <consortium name="Pathogen Informatics"/>
        </authorList>
    </citation>
    <scope>NUCLEOTIDE SEQUENCE</scope>
</reference>